<feature type="region of interest" description="Disordered" evidence="1">
    <location>
        <begin position="36"/>
        <end position="61"/>
    </location>
</feature>
<accession>A0AA40G632</accession>
<dbReference type="AlphaFoldDB" id="A0AA40G632"/>
<name>A0AA40G632_9HYME</name>
<proteinExistence type="predicted"/>
<keyword evidence="3" id="KW-1185">Reference proteome</keyword>
<sequence>METIFAGEVVSEMAATRDGDKECGAWNEQRGREKEVHSTFWRNDDASNMSPTDIPVGIPESANYRPEAHATGLGKRLSPPVKTPGVGSGVARRDFWLFLAYAAQRPAQWAGCFYFLRPFVGVFPPLVIASLEIR</sequence>
<protein>
    <submittedName>
        <fullName evidence="2">Uncharacterized protein</fullName>
    </submittedName>
</protein>
<organism evidence="2 3">
    <name type="scientific">Melipona bicolor</name>
    <dbReference type="NCBI Taxonomy" id="60889"/>
    <lineage>
        <taxon>Eukaryota</taxon>
        <taxon>Metazoa</taxon>
        <taxon>Ecdysozoa</taxon>
        <taxon>Arthropoda</taxon>
        <taxon>Hexapoda</taxon>
        <taxon>Insecta</taxon>
        <taxon>Pterygota</taxon>
        <taxon>Neoptera</taxon>
        <taxon>Endopterygota</taxon>
        <taxon>Hymenoptera</taxon>
        <taxon>Apocrita</taxon>
        <taxon>Aculeata</taxon>
        <taxon>Apoidea</taxon>
        <taxon>Anthophila</taxon>
        <taxon>Apidae</taxon>
        <taxon>Melipona</taxon>
    </lineage>
</organism>
<dbReference type="Proteomes" id="UP001177670">
    <property type="component" value="Unassembled WGS sequence"/>
</dbReference>
<gene>
    <name evidence="2" type="ORF">K0M31_017867</name>
</gene>
<comment type="caution">
    <text evidence="2">The sequence shown here is derived from an EMBL/GenBank/DDBJ whole genome shotgun (WGS) entry which is preliminary data.</text>
</comment>
<feature type="compositionally biased region" description="Basic and acidic residues" evidence="1">
    <location>
        <begin position="36"/>
        <end position="45"/>
    </location>
</feature>
<evidence type="ECO:0000313" key="3">
    <source>
        <dbReference type="Proteomes" id="UP001177670"/>
    </source>
</evidence>
<evidence type="ECO:0000256" key="1">
    <source>
        <dbReference type="SAM" id="MobiDB-lite"/>
    </source>
</evidence>
<reference evidence="2" key="1">
    <citation type="submission" date="2021-10" db="EMBL/GenBank/DDBJ databases">
        <title>Melipona bicolor Genome sequencing and assembly.</title>
        <authorList>
            <person name="Araujo N.S."/>
            <person name="Arias M.C."/>
        </authorList>
    </citation>
    <scope>NUCLEOTIDE SEQUENCE</scope>
    <source>
        <strain evidence="2">USP_2M_L1-L4_2017</strain>
        <tissue evidence="2">Whole body</tissue>
    </source>
</reference>
<dbReference type="EMBL" id="JAHYIQ010000006">
    <property type="protein sequence ID" value="KAK1131574.1"/>
    <property type="molecule type" value="Genomic_DNA"/>
</dbReference>
<evidence type="ECO:0000313" key="2">
    <source>
        <dbReference type="EMBL" id="KAK1131574.1"/>
    </source>
</evidence>